<dbReference type="Gene3D" id="1.10.3720.10">
    <property type="entry name" value="MetI-like"/>
    <property type="match status" value="1"/>
</dbReference>
<dbReference type="InterPro" id="IPR000515">
    <property type="entry name" value="MetI-like"/>
</dbReference>
<evidence type="ECO:0000313" key="10">
    <source>
        <dbReference type="Proteomes" id="UP000595917"/>
    </source>
</evidence>
<feature type="transmembrane region" description="Helical" evidence="7">
    <location>
        <begin position="245"/>
        <end position="266"/>
    </location>
</feature>
<keyword evidence="2 7" id="KW-0813">Transport</keyword>
<feature type="transmembrane region" description="Helical" evidence="7">
    <location>
        <begin position="112"/>
        <end position="134"/>
    </location>
</feature>
<dbReference type="GO" id="GO:0005886">
    <property type="term" value="C:plasma membrane"/>
    <property type="evidence" value="ECO:0007669"/>
    <property type="project" value="UniProtKB-SubCell"/>
</dbReference>
<dbReference type="EMBL" id="CP067089">
    <property type="protein sequence ID" value="QQO09944.1"/>
    <property type="molecule type" value="Genomic_DNA"/>
</dbReference>
<evidence type="ECO:0000256" key="1">
    <source>
        <dbReference type="ARBA" id="ARBA00004651"/>
    </source>
</evidence>
<evidence type="ECO:0000256" key="5">
    <source>
        <dbReference type="ARBA" id="ARBA00022989"/>
    </source>
</evidence>
<dbReference type="KEGG" id="bhc:JFL75_03255"/>
<name>A0A7T7XP49_9SPIR</name>
<feature type="transmembrane region" description="Helical" evidence="7">
    <location>
        <begin position="146"/>
        <end position="166"/>
    </location>
</feature>
<dbReference type="AlphaFoldDB" id="A0A7T7XP49"/>
<gene>
    <name evidence="9" type="ORF">JFL75_03255</name>
</gene>
<evidence type="ECO:0000259" key="8">
    <source>
        <dbReference type="PROSITE" id="PS50928"/>
    </source>
</evidence>
<organism evidence="9 10">
    <name type="scientific">Breznakiella homolactica</name>
    <dbReference type="NCBI Taxonomy" id="2798577"/>
    <lineage>
        <taxon>Bacteria</taxon>
        <taxon>Pseudomonadati</taxon>
        <taxon>Spirochaetota</taxon>
        <taxon>Spirochaetia</taxon>
        <taxon>Spirochaetales</taxon>
        <taxon>Breznakiellaceae</taxon>
        <taxon>Breznakiella</taxon>
    </lineage>
</organism>
<dbReference type="InterPro" id="IPR050901">
    <property type="entry name" value="BP-dep_ABC_trans_perm"/>
</dbReference>
<reference evidence="9" key="1">
    <citation type="submission" date="2021-01" db="EMBL/GenBank/DDBJ databases">
        <title>Description of Breznakiella homolactica.</title>
        <authorList>
            <person name="Song Y."/>
            <person name="Brune A."/>
        </authorList>
    </citation>
    <scope>NUCLEOTIDE SEQUENCE</scope>
    <source>
        <strain evidence="9">RmG30</strain>
    </source>
</reference>
<dbReference type="SUPFAM" id="SSF161098">
    <property type="entry name" value="MetI-like"/>
    <property type="match status" value="1"/>
</dbReference>
<comment type="similarity">
    <text evidence="7">Belongs to the binding-protein-dependent transport system permease family.</text>
</comment>
<proteinExistence type="inferred from homology"/>
<keyword evidence="4 7" id="KW-0812">Transmembrane</keyword>
<dbReference type="RefSeq" id="WP_215627248.1">
    <property type="nucleotide sequence ID" value="NZ_CP067089.2"/>
</dbReference>
<evidence type="ECO:0000256" key="7">
    <source>
        <dbReference type="RuleBase" id="RU363032"/>
    </source>
</evidence>
<dbReference type="PANTHER" id="PTHR32243">
    <property type="entry name" value="MALTOSE TRANSPORT SYSTEM PERMEASE-RELATED"/>
    <property type="match status" value="1"/>
</dbReference>
<evidence type="ECO:0000256" key="2">
    <source>
        <dbReference type="ARBA" id="ARBA00022448"/>
    </source>
</evidence>
<feature type="transmembrane region" description="Helical" evidence="7">
    <location>
        <begin position="79"/>
        <end position="100"/>
    </location>
</feature>
<keyword evidence="6 7" id="KW-0472">Membrane</keyword>
<sequence length="280" mass="31194">MINKYRLYKYGNNVLSYFFLLLLVFFAAFPIFLIIINSFKDALDIWAYPPKIFSKLTVQNFTRLASENPRFFSSVRNSIIITAGALVITLVFSFAAAFAFSRYKSRAMQIPALILIAMRMFPPIVITIPLYPFLRSLGLVDNHFTLMVINAAFSLSLATMMMKTFVDDVPVELEEAAMIEGCSKLRAFVTITLPLTAPGITAVAIFVAIGIWNEYTFAYIFSTTKAITAPVVITTVSSDVMGVNWGALFSACVIQLLPMLIMVTIIHKYLIRGVQSGAIK</sequence>
<protein>
    <submittedName>
        <fullName evidence="9">Carbohydrate ABC transporter permease</fullName>
    </submittedName>
</protein>
<accession>A0A7T7XP49</accession>
<feature type="transmembrane region" description="Helical" evidence="7">
    <location>
        <begin position="14"/>
        <end position="36"/>
    </location>
</feature>
<keyword evidence="10" id="KW-1185">Reference proteome</keyword>
<dbReference type="Pfam" id="PF00528">
    <property type="entry name" value="BPD_transp_1"/>
    <property type="match status" value="1"/>
</dbReference>
<comment type="subcellular location">
    <subcellularLocation>
        <location evidence="1 7">Cell membrane</location>
        <topology evidence="1 7">Multi-pass membrane protein</topology>
    </subcellularLocation>
</comment>
<feature type="transmembrane region" description="Helical" evidence="7">
    <location>
        <begin position="187"/>
        <end position="212"/>
    </location>
</feature>
<dbReference type="GO" id="GO:0055085">
    <property type="term" value="P:transmembrane transport"/>
    <property type="evidence" value="ECO:0007669"/>
    <property type="project" value="InterPro"/>
</dbReference>
<evidence type="ECO:0000256" key="3">
    <source>
        <dbReference type="ARBA" id="ARBA00022475"/>
    </source>
</evidence>
<dbReference type="PANTHER" id="PTHR32243:SF18">
    <property type="entry name" value="INNER MEMBRANE ABC TRANSPORTER PERMEASE PROTEIN YCJP"/>
    <property type="match status" value="1"/>
</dbReference>
<dbReference type="InterPro" id="IPR035906">
    <property type="entry name" value="MetI-like_sf"/>
</dbReference>
<feature type="domain" description="ABC transmembrane type-1" evidence="8">
    <location>
        <begin position="75"/>
        <end position="266"/>
    </location>
</feature>
<evidence type="ECO:0000256" key="4">
    <source>
        <dbReference type="ARBA" id="ARBA00022692"/>
    </source>
</evidence>
<keyword evidence="3" id="KW-1003">Cell membrane</keyword>
<dbReference type="CDD" id="cd06261">
    <property type="entry name" value="TM_PBP2"/>
    <property type="match status" value="1"/>
</dbReference>
<dbReference type="Proteomes" id="UP000595917">
    <property type="component" value="Chromosome"/>
</dbReference>
<dbReference type="PROSITE" id="PS50928">
    <property type="entry name" value="ABC_TM1"/>
    <property type="match status" value="1"/>
</dbReference>
<keyword evidence="5 7" id="KW-1133">Transmembrane helix</keyword>
<evidence type="ECO:0000256" key="6">
    <source>
        <dbReference type="ARBA" id="ARBA00023136"/>
    </source>
</evidence>
<evidence type="ECO:0000313" key="9">
    <source>
        <dbReference type="EMBL" id="QQO09944.1"/>
    </source>
</evidence>